<keyword evidence="1" id="KW-0479">Metal-binding</keyword>
<sequence length="258" mass="28490">MRAIVYEEPGKYRLKEVANPQAKDNEIVIKVEACGLCRTDLHLYKGEFIADFPLIPGHEFSGEIVEVAKNVKSFKVGEKVVADNTILCGKCYYCTRDKDLFCENFRSLGCNEAGGFAEYVKVREEKVFPIHGLSPEEATFTEPISCGIHGVDVIDPQPGDNALLFGAGPTGIILSQLLKYNGVTNLVVAAPTQFKLDIVRRLAADEVIMVNRNDYSEHEEIIGGKYPRGFDIVVDATGASTMAERLIKFTKYGGKVIF</sequence>
<dbReference type="PROSITE" id="PS00059">
    <property type="entry name" value="ADH_ZINC"/>
    <property type="match status" value="1"/>
</dbReference>
<dbReference type="PANTHER" id="PTHR43401:SF2">
    <property type="entry name" value="L-THREONINE 3-DEHYDROGENASE"/>
    <property type="match status" value="1"/>
</dbReference>
<dbReference type="SUPFAM" id="SSF50129">
    <property type="entry name" value="GroES-like"/>
    <property type="match status" value="1"/>
</dbReference>
<dbReference type="EMBL" id="BARU01028973">
    <property type="protein sequence ID" value="GAH75750.1"/>
    <property type="molecule type" value="Genomic_DNA"/>
</dbReference>
<evidence type="ECO:0000313" key="6">
    <source>
        <dbReference type="EMBL" id="GAH75750.1"/>
    </source>
</evidence>
<reference evidence="6" key="1">
    <citation type="journal article" date="2014" name="Front. Microbiol.">
        <title>High frequency of phylogenetically diverse reductive dehalogenase-homologous genes in deep subseafloor sedimentary metagenomes.</title>
        <authorList>
            <person name="Kawai M."/>
            <person name="Futagami T."/>
            <person name="Toyoda A."/>
            <person name="Takaki Y."/>
            <person name="Nishi S."/>
            <person name="Hori S."/>
            <person name="Arai W."/>
            <person name="Tsubouchi T."/>
            <person name="Morono Y."/>
            <person name="Uchiyama I."/>
            <person name="Ito T."/>
            <person name="Fujiyama A."/>
            <person name="Inagaki F."/>
            <person name="Takami H."/>
        </authorList>
    </citation>
    <scope>NUCLEOTIDE SEQUENCE</scope>
    <source>
        <strain evidence="6">Expedition CK06-06</strain>
    </source>
</reference>
<dbReference type="InterPro" id="IPR002328">
    <property type="entry name" value="ADH_Zn_CS"/>
</dbReference>
<gene>
    <name evidence="6" type="ORF">S03H2_46173</name>
</gene>
<dbReference type="GO" id="GO:0016491">
    <property type="term" value="F:oxidoreductase activity"/>
    <property type="evidence" value="ECO:0007669"/>
    <property type="project" value="UniProtKB-KW"/>
</dbReference>
<keyword evidence="2" id="KW-0862">Zinc</keyword>
<evidence type="ECO:0008006" key="7">
    <source>
        <dbReference type="Google" id="ProtNLM"/>
    </source>
</evidence>
<organism evidence="6">
    <name type="scientific">marine sediment metagenome</name>
    <dbReference type="NCBI Taxonomy" id="412755"/>
    <lineage>
        <taxon>unclassified sequences</taxon>
        <taxon>metagenomes</taxon>
        <taxon>ecological metagenomes</taxon>
    </lineage>
</organism>
<evidence type="ECO:0000256" key="2">
    <source>
        <dbReference type="ARBA" id="ARBA00022833"/>
    </source>
</evidence>
<proteinExistence type="predicted"/>
<dbReference type="AlphaFoldDB" id="X1J2K0"/>
<accession>X1J2K0</accession>
<dbReference type="Gene3D" id="3.90.180.10">
    <property type="entry name" value="Medium-chain alcohol dehydrogenases, catalytic domain"/>
    <property type="match status" value="1"/>
</dbReference>
<dbReference type="InterPro" id="IPR011032">
    <property type="entry name" value="GroES-like_sf"/>
</dbReference>
<dbReference type="Gene3D" id="3.40.50.720">
    <property type="entry name" value="NAD(P)-binding Rossmann-like Domain"/>
    <property type="match status" value="1"/>
</dbReference>
<dbReference type="PANTHER" id="PTHR43401">
    <property type="entry name" value="L-THREONINE 3-DEHYDROGENASE"/>
    <property type="match status" value="1"/>
</dbReference>
<dbReference type="InterPro" id="IPR013154">
    <property type="entry name" value="ADH-like_N"/>
</dbReference>
<dbReference type="GO" id="GO:0008270">
    <property type="term" value="F:zinc ion binding"/>
    <property type="evidence" value="ECO:0007669"/>
    <property type="project" value="InterPro"/>
</dbReference>
<feature type="domain" description="Alcohol dehydrogenase-like N-terminal" evidence="5">
    <location>
        <begin position="24"/>
        <end position="131"/>
    </location>
</feature>
<name>X1J2K0_9ZZZZ</name>
<protein>
    <recommendedName>
        <fullName evidence="7">Enoyl reductase (ER) domain-containing protein</fullName>
    </recommendedName>
</protein>
<dbReference type="Pfam" id="PF00107">
    <property type="entry name" value="ADH_zinc_N"/>
    <property type="match status" value="1"/>
</dbReference>
<dbReference type="InterPro" id="IPR013149">
    <property type="entry name" value="ADH-like_C"/>
</dbReference>
<evidence type="ECO:0000256" key="3">
    <source>
        <dbReference type="ARBA" id="ARBA00023002"/>
    </source>
</evidence>
<comment type="caution">
    <text evidence="6">The sequence shown here is derived from an EMBL/GenBank/DDBJ whole genome shotgun (WGS) entry which is preliminary data.</text>
</comment>
<feature type="domain" description="Alcohol dehydrogenase-like C-terminal" evidence="4">
    <location>
        <begin position="169"/>
        <end position="257"/>
    </location>
</feature>
<keyword evidence="3" id="KW-0560">Oxidoreductase</keyword>
<dbReference type="SUPFAM" id="SSF51735">
    <property type="entry name" value="NAD(P)-binding Rossmann-fold domains"/>
    <property type="match status" value="1"/>
</dbReference>
<evidence type="ECO:0000259" key="5">
    <source>
        <dbReference type="Pfam" id="PF08240"/>
    </source>
</evidence>
<dbReference type="InterPro" id="IPR036291">
    <property type="entry name" value="NAD(P)-bd_dom_sf"/>
</dbReference>
<dbReference type="InterPro" id="IPR050129">
    <property type="entry name" value="Zn_alcohol_dh"/>
</dbReference>
<dbReference type="Pfam" id="PF08240">
    <property type="entry name" value="ADH_N"/>
    <property type="match status" value="1"/>
</dbReference>
<feature type="non-terminal residue" evidence="6">
    <location>
        <position position="258"/>
    </location>
</feature>
<evidence type="ECO:0000259" key="4">
    <source>
        <dbReference type="Pfam" id="PF00107"/>
    </source>
</evidence>
<evidence type="ECO:0000256" key="1">
    <source>
        <dbReference type="ARBA" id="ARBA00022723"/>
    </source>
</evidence>